<dbReference type="PROSITE" id="PS00675">
    <property type="entry name" value="SIGMA54_INTERACT_1"/>
    <property type="match status" value="1"/>
</dbReference>
<protein>
    <recommendedName>
        <fullName evidence="2">HPr kinase/phosphorylase C-terminal domain-containing protein</fullName>
    </recommendedName>
</protein>
<dbReference type="SUPFAM" id="SSF53795">
    <property type="entry name" value="PEP carboxykinase-like"/>
    <property type="match status" value="1"/>
</dbReference>
<reference evidence="1" key="1">
    <citation type="journal article" date="2014" name="Front. Microbiol.">
        <title>High frequency of phylogenetically diverse reductive dehalogenase-homologous genes in deep subseafloor sedimentary metagenomes.</title>
        <authorList>
            <person name="Kawai M."/>
            <person name="Futagami T."/>
            <person name="Toyoda A."/>
            <person name="Takaki Y."/>
            <person name="Nishi S."/>
            <person name="Hori S."/>
            <person name="Arai W."/>
            <person name="Tsubouchi T."/>
            <person name="Morono Y."/>
            <person name="Uchiyama I."/>
            <person name="Ito T."/>
            <person name="Fujiyama A."/>
            <person name="Inagaki F."/>
            <person name="Takami H."/>
        </authorList>
    </citation>
    <scope>NUCLEOTIDE SEQUENCE</scope>
    <source>
        <strain evidence="1">Expedition CK06-06</strain>
    </source>
</reference>
<dbReference type="AlphaFoldDB" id="X1FBM6"/>
<proteinExistence type="predicted"/>
<dbReference type="InterPro" id="IPR025662">
    <property type="entry name" value="Sigma_54_int_dom_ATP-bd_1"/>
</dbReference>
<feature type="non-terminal residue" evidence="1">
    <location>
        <position position="42"/>
    </location>
</feature>
<dbReference type="EMBL" id="BART01031947">
    <property type="protein sequence ID" value="GAH18163.1"/>
    <property type="molecule type" value="Genomic_DNA"/>
</dbReference>
<organism evidence="1">
    <name type="scientific">marine sediment metagenome</name>
    <dbReference type="NCBI Taxonomy" id="412755"/>
    <lineage>
        <taxon>unclassified sequences</taxon>
        <taxon>metagenomes</taxon>
        <taxon>ecological metagenomes</taxon>
    </lineage>
</organism>
<gene>
    <name evidence="1" type="ORF">S01H4_55369</name>
</gene>
<comment type="caution">
    <text evidence="1">The sequence shown here is derived from an EMBL/GenBank/DDBJ whole genome shotgun (WGS) entry which is preliminary data.</text>
</comment>
<accession>X1FBM6</accession>
<name>X1FBM6_9ZZZZ</name>
<sequence>MLAIHGSAITDGKQTVILSGQSGVGKSTLAAGLLELGYSLIA</sequence>
<evidence type="ECO:0008006" key="2">
    <source>
        <dbReference type="Google" id="ProtNLM"/>
    </source>
</evidence>
<evidence type="ECO:0000313" key="1">
    <source>
        <dbReference type="EMBL" id="GAH18163.1"/>
    </source>
</evidence>
<dbReference type="InterPro" id="IPR027417">
    <property type="entry name" value="P-loop_NTPase"/>
</dbReference>
<dbReference type="Gene3D" id="3.40.50.300">
    <property type="entry name" value="P-loop containing nucleotide triphosphate hydrolases"/>
    <property type="match status" value="1"/>
</dbReference>